<proteinExistence type="predicted"/>
<evidence type="ECO:0000313" key="2">
    <source>
        <dbReference type="WBParaSite" id="L893_g18396.t1"/>
    </source>
</evidence>
<organism evidence="1 2">
    <name type="scientific">Steinernema glaseri</name>
    <dbReference type="NCBI Taxonomy" id="37863"/>
    <lineage>
        <taxon>Eukaryota</taxon>
        <taxon>Metazoa</taxon>
        <taxon>Ecdysozoa</taxon>
        <taxon>Nematoda</taxon>
        <taxon>Chromadorea</taxon>
        <taxon>Rhabditida</taxon>
        <taxon>Tylenchina</taxon>
        <taxon>Panagrolaimomorpha</taxon>
        <taxon>Strongyloidoidea</taxon>
        <taxon>Steinernematidae</taxon>
        <taxon>Steinernema</taxon>
    </lineage>
</organism>
<reference evidence="2" key="1">
    <citation type="submission" date="2016-11" db="UniProtKB">
        <authorList>
            <consortium name="WormBaseParasite"/>
        </authorList>
    </citation>
    <scope>IDENTIFICATION</scope>
</reference>
<sequence length="176" mass="21430">MMLIYSHRENIPFRTIEETLLWSLRMAPYLNDLEEMTVGMYLGGKNKRFDFLWERPCHTLSYEGRTGIDVLRWHLQNNDRLRCVRSQLFSHNFFLDLIPLCAEKRLTWKMTYFLLQSTLQCFKTWQGDTQWMEIYPLTDSIKFYPESGRAFYEDEHVQKEFVWTSDHEAYLTITWK</sequence>
<name>A0A1I7YPI7_9BILA</name>
<dbReference type="AlphaFoldDB" id="A0A1I7YPI7"/>
<dbReference type="WBParaSite" id="L893_g18396.t1">
    <property type="protein sequence ID" value="L893_g18396.t1"/>
    <property type="gene ID" value="L893_g18396"/>
</dbReference>
<protein>
    <submittedName>
        <fullName evidence="2">DUF3916 domain-containing protein</fullName>
    </submittedName>
</protein>
<keyword evidence="1" id="KW-1185">Reference proteome</keyword>
<dbReference type="Proteomes" id="UP000095287">
    <property type="component" value="Unplaced"/>
</dbReference>
<accession>A0A1I7YPI7</accession>
<evidence type="ECO:0000313" key="1">
    <source>
        <dbReference type="Proteomes" id="UP000095287"/>
    </source>
</evidence>